<evidence type="ECO:0000256" key="1">
    <source>
        <dbReference type="SAM" id="MobiDB-lite"/>
    </source>
</evidence>
<protein>
    <submittedName>
        <fullName evidence="2">Uncharacterized protein</fullName>
    </submittedName>
</protein>
<sequence length="406" mass="46663">MVSEESCTLSNKICTEQINDCDKSWLSNGITSMSVAKSQNDNIDTETGGNCECSSNVADDETTRTFIENLILDICDSAISRIESGTVMTRDKKLSTEELYLRKANRRTSILDDELKEPVECRNNLVNFNLHRRSVSECVINNCVDENDNNDYSKISETIPDYYSRDTYEKKARDKDKKKKLSFTFFKKKEKSKTKDHKYEEDSETHDNLPQLPVFRSNTLGKSKKYSSALELHQAAPLHRTPSFIKKLVNISEDSSKFLKRSLSFRELNKKKVKVPSRETLKEKKNQEWKQSLQSLVENDISVSYNDLSFINYDALNSINYREQVYLKPGNTDSRGGYIGRTQSMIEKRSPDFRRPVYQRLNTVSDSFRSSGTYLSSQSALSLPSLHHFNQENAENTSESTSTIHR</sequence>
<feature type="region of interest" description="Disordered" evidence="1">
    <location>
        <begin position="194"/>
        <end position="214"/>
    </location>
</feature>
<dbReference type="EMBL" id="GALX01000808">
    <property type="protein sequence ID" value="JAB67658.1"/>
    <property type="molecule type" value="Transcribed_RNA"/>
</dbReference>
<dbReference type="OrthoDB" id="5585231at2759"/>
<proteinExistence type="predicted"/>
<organism evidence="2">
    <name type="scientific">Anoplophora glabripennis</name>
    <name type="common">Asian longhorn beetle</name>
    <name type="synonym">Anoplophora nobilis</name>
    <dbReference type="NCBI Taxonomy" id="217634"/>
    <lineage>
        <taxon>Eukaryota</taxon>
        <taxon>Metazoa</taxon>
        <taxon>Ecdysozoa</taxon>
        <taxon>Arthropoda</taxon>
        <taxon>Hexapoda</taxon>
        <taxon>Insecta</taxon>
        <taxon>Pterygota</taxon>
        <taxon>Neoptera</taxon>
        <taxon>Endopterygota</taxon>
        <taxon>Coleoptera</taxon>
        <taxon>Polyphaga</taxon>
        <taxon>Cucujiformia</taxon>
        <taxon>Chrysomeloidea</taxon>
        <taxon>Cerambycidae</taxon>
        <taxon>Lamiinae</taxon>
        <taxon>Lamiini</taxon>
        <taxon>Anoplophora</taxon>
    </lineage>
</organism>
<dbReference type="AlphaFoldDB" id="V5H4C9"/>
<reference evidence="2" key="1">
    <citation type="submission" date="2013-07" db="EMBL/GenBank/DDBJ databases">
        <title>Midgut Transcriptome Profiling of Anoplphora glabripennis, a Lignocellulose Degrading, Wood-Boring Cerambycid.</title>
        <authorList>
            <person name="Scully E.D."/>
            <person name="Hoover K."/>
            <person name="Carlson J.E."/>
            <person name="Tien M."/>
            <person name="Geib S.M."/>
        </authorList>
    </citation>
    <scope>NUCLEOTIDE SEQUENCE</scope>
</reference>
<accession>V5H4C9</accession>
<name>V5H4C9_ANOGL</name>
<evidence type="ECO:0000313" key="2">
    <source>
        <dbReference type="EMBL" id="JAB67658.1"/>
    </source>
</evidence>